<comment type="caution">
    <text evidence="3">The sequence shown here is derived from an EMBL/GenBank/DDBJ whole genome shotgun (WGS) entry which is preliminary data.</text>
</comment>
<dbReference type="PANTHER" id="PTHR46713">
    <property type="entry name" value="F13M7.16 PROTEIN"/>
    <property type="match status" value="1"/>
</dbReference>
<evidence type="ECO:0000313" key="4">
    <source>
        <dbReference type="Proteomes" id="UP000583929"/>
    </source>
</evidence>
<dbReference type="SMART" id="SM00165">
    <property type="entry name" value="UBA"/>
    <property type="match status" value="1"/>
</dbReference>
<proteinExistence type="predicted"/>
<protein>
    <recommendedName>
        <fullName evidence="2">UBA domain-containing protein</fullName>
    </recommendedName>
</protein>
<organism evidence="3 4">
    <name type="scientific">Cannabis sativa</name>
    <name type="common">Hemp</name>
    <name type="synonym">Marijuana</name>
    <dbReference type="NCBI Taxonomy" id="3483"/>
    <lineage>
        <taxon>Eukaryota</taxon>
        <taxon>Viridiplantae</taxon>
        <taxon>Streptophyta</taxon>
        <taxon>Embryophyta</taxon>
        <taxon>Tracheophyta</taxon>
        <taxon>Spermatophyta</taxon>
        <taxon>Magnoliopsida</taxon>
        <taxon>eudicotyledons</taxon>
        <taxon>Gunneridae</taxon>
        <taxon>Pentapetalae</taxon>
        <taxon>rosids</taxon>
        <taxon>fabids</taxon>
        <taxon>Rosales</taxon>
        <taxon>Cannabaceae</taxon>
        <taxon>Cannabis</taxon>
    </lineage>
</organism>
<dbReference type="CDD" id="cd10461">
    <property type="entry name" value="PUB_UBA_plant"/>
    <property type="match status" value="1"/>
</dbReference>
<dbReference type="InterPro" id="IPR015940">
    <property type="entry name" value="UBA"/>
</dbReference>
<gene>
    <name evidence="3" type="ORF">G4B88_012951</name>
</gene>
<dbReference type="Gene3D" id="1.10.8.10">
    <property type="entry name" value="DNA helicase RuvA subunit, C-terminal domain"/>
    <property type="match status" value="1"/>
</dbReference>
<dbReference type="SMART" id="SM00580">
    <property type="entry name" value="PUG"/>
    <property type="match status" value="1"/>
</dbReference>
<dbReference type="InterPro" id="IPR018997">
    <property type="entry name" value="PUB_domain"/>
</dbReference>
<dbReference type="SUPFAM" id="SSF143503">
    <property type="entry name" value="PUG domain-like"/>
    <property type="match status" value="1"/>
</dbReference>
<evidence type="ECO:0000256" key="1">
    <source>
        <dbReference type="SAM" id="MobiDB-lite"/>
    </source>
</evidence>
<reference evidence="3 4" key="1">
    <citation type="journal article" date="2020" name="bioRxiv">
        <title>Sequence and annotation of 42 cannabis genomes reveals extensive copy number variation in cannabinoid synthesis and pathogen resistance genes.</title>
        <authorList>
            <person name="Mckernan K.J."/>
            <person name="Helbert Y."/>
            <person name="Kane L.T."/>
            <person name="Ebling H."/>
            <person name="Zhang L."/>
            <person name="Liu B."/>
            <person name="Eaton Z."/>
            <person name="Mclaughlin S."/>
            <person name="Kingan S."/>
            <person name="Baybayan P."/>
            <person name="Concepcion G."/>
            <person name="Jordan M."/>
            <person name="Riva A."/>
            <person name="Barbazuk W."/>
            <person name="Harkins T."/>
        </authorList>
    </citation>
    <scope>NUCLEOTIDE SEQUENCE [LARGE SCALE GENOMIC DNA]</scope>
    <source>
        <strain evidence="4">cv. Jamaican Lion 4</strain>
        <tissue evidence="3">Leaf</tissue>
    </source>
</reference>
<dbReference type="Proteomes" id="UP000583929">
    <property type="component" value="Unassembled WGS sequence"/>
</dbReference>
<dbReference type="InterPro" id="IPR009060">
    <property type="entry name" value="UBA-like_sf"/>
</dbReference>
<keyword evidence="4" id="KW-1185">Reference proteome</keyword>
<name>A0A7J6FI07_CANSA</name>
<dbReference type="PROSITE" id="PS50030">
    <property type="entry name" value="UBA"/>
    <property type="match status" value="1"/>
</dbReference>
<dbReference type="AlphaFoldDB" id="A0A7J6FI07"/>
<feature type="compositionally biased region" description="Basic and acidic residues" evidence="1">
    <location>
        <begin position="76"/>
        <end position="103"/>
    </location>
</feature>
<evidence type="ECO:0000313" key="3">
    <source>
        <dbReference type="EMBL" id="KAF4370267.1"/>
    </source>
</evidence>
<dbReference type="EMBL" id="JAATIQ010000206">
    <property type="protein sequence ID" value="KAF4370267.1"/>
    <property type="molecule type" value="Genomic_DNA"/>
</dbReference>
<dbReference type="InterPro" id="IPR036339">
    <property type="entry name" value="PUB-like_dom_sf"/>
</dbReference>
<dbReference type="CDD" id="cd14290">
    <property type="entry name" value="UBA_PUB_plant"/>
    <property type="match status" value="1"/>
</dbReference>
<dbReference type="Gene3D" id="1.20.58.2190">
    <property type="match status" value="1"/>
</dbReference>
<dbReference type="Pfam" id="PF22562">
    <property type="entry name" value="UBA_7"/>
    <property type="match status" value="1"/>
</dbReference>
<accession>A0A7J6FI07</accession>
<evidence type="ECO:0000259" key="2">
    <source>
        <dbReference type="PROSITE" id="PS50030"/>
    </source>
</evidence>
<sequence length="309" mass="36310">MYVPKVNESFLNQLESMGFPLAQSTRALHYSGNNSIEDAVNWIIDHENDPDIDQMPLVSTDIDISIDSTEQFSLTEEMKRKAQELRDQARKKNEEEKRFEREREKKRISYGKELMEAKRVLEENERKRYLALKQSEKEEEKRAKEKIKWKLEQDKLERRGKVQMPLKSPAKQSVVQQKQISHDPIMSVSKVELMSECLRSLKRNHMDNEAKVRRAFQTLLTYVGNVARDPNQEKFRKIRMSNPKFQERIGGMKEGVEFLELCGFERREEFLYLDSEKVNMALLNSAGSLLKSAITNPFFGVFTRPKEEI</sequence>
<dbReference type="Pfam" id="PF09409">
    <property type="entry name" value="PUB"/>
    <property type="match status" value="1"/>
</dbReference>
<dbReference type="PANTHER" id="PTHR46713:SF7">
    <property type="entry name" value="UBX DOMAIN-CONTAINING PROTEIN 1-LIKE"/>
    <property type="match status" value="1"/>
</dbReference>
<feature type="region of interest" description="Disordered" evidence="1">
    <location>
        <begin position="75"/>
        <end position="103"/>
    </location>
</feature>
<feature type="domain" description="UBA" evidence="2">
    <location>
        <begin position="5"/>
        <end position="46"/>
    </location>
</feature>
<dbReference type="SUPFAM" id="SSF46934">
    <property type="entry name" value="UBA-like"/>
    <property type="match status" value="1"/>
</dbReference>